<evidence type="ECO:0000256" key="1">
    <source>
        <dbReference type="ARBA" id="ARBA00006499"/>
    </source>
</evidence>
<evidence type="ECO:0000313" key="5">
    <source>
        <dbReference type="Proteomes" id="UP000029443"/>
    </source>
</evidence>
<dbReference type="InterPro" id="IPR003140">
    <property type="entry name" value="PLipase/COase/thioEstase"/>
</dbReference>
<comment type="caution">
    <text evidence="4">The sequence shown here is derived from an EMBL/GenBank/DDBJ whole genome shotgun (WGS) entry which is preliminary data.</text>
</comment>
<proteinExistence type="inferred from homology"/>
<dbReference type="Pfam" id="PF02230">
    <property type="entry name" value="Abhydrolase_2"/>
    <property type="match status" value="1"/>
</dbReference>
<keyword evidence="5" id="KW-1185">Reference proteome</keyword>
<dbReference type="Gene3D" id="3.40.50.1820">
    <property type="entry name" value="alpha/beta hydrolase"/>
    <property type="match status" value="1"/>
</dbReference>
<protein>
    <submittedName>
        <fullName evidence="4">Phospholipase/carboxylesterase family protein</fullName>
    </submittedName>
</protein>
<dbReference type="InterPro" id="IPR050565">
    <property type="entry name" value="LYPA1-2/EST-like"/>
</dbReference>
<dbReference type="InterPro" id="IPR029058">
    <property type="entry name" value="AB_hydrolase_fold"/>
</dbReference>
<organism evidence="4 5">
    <name type="scientific">Alcanivorax jadensis T9</name>
    <dbReference type="NCBI Taxonomy" id="1177181"/>
    <lineage>
        <taxon>Bacteria</taxon>
        <taxon>Pseudomonadati</taxon>
        <taxon>Pseudomonadota</taxon>
        <taxon>Gammaproteobacteria</taxon>
        <taxon>Oceanospirillales</taxon>
        <taxon>Alcanivoracaceae</taxon>
        <taxon>Alcanivorax</taxon>
    </lineage>
</organism>
<dbReference type="EMBL" id="ARXU01000011">
    <property type="protein sequence ID" value="KGD60398.1"/>
    <property type="molecule type" value="Genomic_DNA"/>
</dbReference>
<accession>A0ABR4WAH7</accession>
<dbReference type="Proteomes" id="UP000029443">
    <property type="component" value="Unassembled WGS sequence"/>
</dbReference>
<dbReference type="RefSeq" id="WP_035249158.1">
    <property type="nucleotide sequence ID" value="NZ_ARXU01000011.1"/>
</dbReference>
<gene>
    <name evidence="4" type="ORF">T9A_02575</name>
</gene>
<comment type="similarity">
    <text evidence="1">Belongs to the AB hydrolase superfamily. AB hydrolase 2 family.</text>
</comment>
<evidence type="ECO:0000313" key="4">
    <source>
        <dbReference type="EMBL" id="KGD60398.1"/>
    </source>
</evidence>
<name>A0ABR4WAH7_9GAMM</name>
<evidence type="ECO:0000256" key="2">
    <source>
        <dbReference type="ARBA" id="ARBA00022801"/>
    </source>
</evidence>
<reference evidence="4 5" key="1">
    <citation type="submission" date="2012-09" db="EMBL/GenBank/DDBJ databases">
        <title>Genome Sequence of alkane-degrading Bacterium Alcanivorax jadensis T9.</title>
        <authorList>
            <person name="Lai Q."/>
            <person name="Shao Z."/>
        </authorList>
    </citation>
    <scope>NUCLEOTIDE SEQUENCE [LARGE SCALE GENOMIC DNA]</scope>
    <source>
        <strain evidence="4 5">T9</strain>
    </source>
</reference>
<sequence>MSELLKCVEIEPAGDATATVIWLHGLGASGNDFEPIVPELQLPAGLDVRFVFPHAPQIPVTVNGGMVMPAWYDILAMDIDRKVDEAGVLASADAVDALIEREIQRGIPAERIVIAGFSQGGAVAYQAALRYPQQLAGLLTLSTYMAMLVTPSTANASLPVLVCHGSQDPMVPEVLGRRAVDTLTSLGYQPEYLTYPMEHMVCLEQIRDIGQWLSKVLSD</sequence>
<keyword evidence="2" id="KW-0378">Hydrolase</keyword>
<evidence type="ECO:0000259" key="3">
    <source>
        <dbReference type="Pfam" id="PF02230"/>
    </source>
</evidence>
<dbReference type="SUPFAM" id="SSF53474">
    <property type="entry name" value="alpha/beta-Hydrolases"/>
    <property type="match status" value="1"/>
</dbReference>
<dbReference type="PANTHER" id="PTHR10655:SF17">
    <property type="entry name" value="LYSOPHOSPHOLIPASE-LIKE PROTEIN 1"/>
    <property type="match status" value="1"/>
</dbReference>
<feature type="domain" description="Phospholipase/carboxylesterase/thioesterase" evidence="3">
    <location>
        <begin position="10"/>
        <end position="216"/>
    </location>
</feature>
<dbReference type="PANTHER" id="PTHR10655">
    <property type="entry name" value="LYSOPHOSPHOLIPASE-RELATED"/>
    <property type="match status" value="1"/>
</dbReference>